<dbReference type="InterPro" id="IPR011711">
    <property type="entry name" value="GntR_C"/>
</dbReference>
<dbReference type="RefSeq" id="WP_105186936.1">
    <property type="nucleotide sequence ID" value="NZ_BAAAGO010000001.1"/>
</dbReference>
<dbReference type="AlphaFoldDB" id="A0A2N9JLF6"/>
<dbReference type="KEGG" id="mgg:MPLG2_3383"/>
<accession>A0A2N9JLF6</accession>
<dbReference type="Gene3D" id="1.10.10.10">
    <property type="entry name" value="Winged helix-like DNA-binding domain superfamily/Winged helix DNA-binding domain"/>
    <property type="match status" value="1"/>
</dbReference>
<evidence type="ECO:0000259" key="4">
    <source>
        <dbReference type="PROSITE" id="PS50949"/>
    </source>
</evidence>
<keyword evidence="1" id="KW-0805">Transcription regulation</keyword>
<evidence type="ECO:0000256" key="1">
    <source>
        <dbReference type="ARBA" id="ARBA00023015"/>
    </source>
</evidence>
<dbReference type="PROSITE" id="PS50949">
    <property type="entry name" value="HTH_GNTR"/>
    <property type="match status" value="1"/>
</dbReference>
<organism evidence="5 6">
    <name type="scientific">Micropruina glycogenica</name>
    <dbReference type="NCBI Taxonomy" id="75385"/>
    <lineage>
        <taxon>Bacteria</taxon>
        <taxon>Bacillati</taxon>
        <taxon>Actinomycetota</taxon>
        <taxon>Actinomycetes</taxon>
        <taxon>Propionibacteriales</taxon>
        <taxon>Nocardioidaceae</taxon>
        <taxon>Micropruina</taxon>
    </lineage>
</organism>
<dbReference type="PANTHER" id="PTHR43537">
    <property type="entry name" value="TRANSCRIPTIONAL REGULATOR, GNTR FAMILY"/>
    <property type="match status" value="1"/>
</dbReference>
<keyword evidence="2" id="KW-0238">DNA-binding</keyword>
<reference evidence="5 6" key="1">
    <citation type="submission" date="2018-02" db="EMBL/GenBank/DDBJ databases">
        <authorList>
            <person name="Cohen D.B."/>
            <person name="Kent A.D."/>
        </authorList>
    </citation>
    <scope>NUCLEOTIDE SEQUENCE [LARGE SCALE GENOMIC DNA]</scope>
    <source>
        <strain evidence="5">1</strain>
    </source>
</reference>
<dbReference type="Gene3D" id="1.20.120.530">
    <property type="entry name" value="GntR ligand-binding domain-like"/>
    <property type="match status" value="1"/>
</dbReference>
<dbReference type="GO" id="GO:0003677">
    <property type="term" value="F:DNA binding"/>
    <property type="evidence" value="ECO:0007669"/>
    <property type="project" value="UniProtKB-KW"/>
</dbReference>
<dbReference type="SUPFAM" id="SSF48008">
    <property type="entry name" value="GntR ligand-binding domain-like"/>
    <property type="match status" value="1"/>
</dbReference>
<dbReference type="SMART" id="SM00895">
    <property type="entry name" value="FCD"/>
    <property type="match status" value="1"/>
</dbReference>
<protein>
    <submittedName>
        <fullName evidence="5">Uncharacterized HTH-type transcriptional regulator in unstable DNA locus</fullName>
    </submittedName>
</protein>
<keyword evidence="6" id="KW-1185">Reference proteome</keyword>
<dbReference type="Pfam" id="PF07729">
    <property type="entry name" value="FCD"/>
    <property type="match status" value="1"/>
</dbReference>
<dbReference type="CDD" id="cd07377">
    <property type="entry name" value="WHTH_GntR"/>
    <property type="match status" value="1"/>
</dbReference>
<name>A0A2N9JLF6_9ACTN</name>
<evidence type="ECO:0000313" key="6">
    <source>
        <dbReference type="Proteomes" id="UP000238164"/>
    </source>
</evidence>
<dbReference type="InterPro" id="IPR008920">
    <property type="entry name" value="TF_FadR/GntR_C"/>
</dbReference>
<sequence length="229" mass="25183">MLTSTDLRAERLRGKSARRIVHELLRAQIVGMELPPGTALSEAEIAKSVGVSRTPVRESLLLLAEEGLVDIYPQRGTFVAPIQFADVVGAQFIREALECTSLEQTDPLSQADLTDLRRLIDQQHTADATNDTEAFFRLDEAFHARLLEAGKHPAVWPIVAQAKSQMDRARRLSLPAGGKMSDLIAQHSAVVDALEERNVGGAVQALRHHLRVVLADIAQMRTENPGLFE</sequence>
<dbReference type="SUPFAM" id="SSF46785">
    <property type="entry name" value="Winged helix' DNA-binding domain"/>
    <property type="match status" value="1"/>
</dbReference>
<dbReference type="SMART" id="SM00345">
    <property type="entry name" value="HTH_GNTR"/>
    <property type="match status" value="1"/>
</dbReference>
<dbReference type="Proteomes" id="UP000238164">
    <property type="component" value="Chromosome 1"/>
</dbReference>
<evidence type="ECO:0000256" key="2">
    <source>
        <dbReference type="ARBA" id="ARBA00023125"/>
    </source>
</evidence>
<feature type="domain" description="HTH gntR-type" evidence="4">
    <location>
        <begin position="15"/>
        <end position="82"/>
    </location>
</feature>
<dbReference type="Pfam" id="PF00392">
    <property type="entry name" value="GntR"/>
    <property type="match status" value="1"/>
</dbReference>
<proteinExistence type="predicted"/>
<keyword evidence="3" id="KW-0804">Transcription</keyword>
<dbReference type="InterPro" id="IPR000524">
    <property type="entry name" value="Tscrpt_reg_HTH_GntR"/>
</dbReference>
<evidence type="ECO:0000256" key="3">
    <source>
        <dbReference type="ARBA" id="ARBA00023163"/>
    </source>
</evidence>
<dbReference type="EMBL" id="LT985188">
    <property type="protein sequence ID" value="SPD88413.1"/>
    <property type="molecule type" value="Genomic_DNA"/>
</dbReference>
<dbReference type="PANTHER" id="PTHR43537:SF5">
    <property type="entry name" value="UXU OPERON TRANSCRIPTIONAL REGULATOR"/>
    <property type="match status" value="1"/>
</dbReference>
<evidence type="ECO:0000313" key="5">
    <source>
        <dbReference type="EMBL" id="SPD88413.1"/>
    </source>
</evidence>
<gene>
    <name evidence="5" type="ORF">MPLG2_3383</name>
</gene>
<dbReference type="OrthoDB" id="3267569at2"/>
<dbReference type="InterPro" id="IPR036390">
    <property type="entry name" value="WH_DNA-bd_sf"/>
</dbReference>
<dbReference type="GO" id="GO:0003700">
    <property type="term" value="F:DNA-binding transcription factor activity"/>
    <property type="evidence" value="ECO:0007669"/>
    <property type="project" value="InterPro"/>
</dbReference>
<dbReference type="PRINTS" id="PR00035">
    <property type="entry name" value="HTHGNTR"/>
</dbReference>
<dbReference type="InterPro" id="IPR036388">
    <property type="entry name" value="WH-like_DNA-bd_sf"/>
</dbReference>